<dbReference type="OrthoDB" id="757559at2"/>
<protein>
    <submittedName>
        <fullName evidence="2">Uncharacterized protein</fullName>
    </submittedName>
</protein>
<reference evidence="1" key="4">
    <citation type="submission" date="2024-05" db="EMBL/GenBank/DDBJ databases">
        <authorList>
            <person name="Sun Q."/>
            <person name="Zhou Y."/>
        </authorList>
    </citation>
    <scope>NUCLEOTIDE SEQUENCE</scope>
    <source>
        <strain evidence="1">CGMCC 1.15644</strain>
    </source>
</reference>
<accession>A0A4R2H4X6</accession>
<dbReference type="RefSeq" id="WP_132535455.1">
    <property type="nucleotide sequence ID" value="NZ_BMJO01000007.1"/>
</dbReference>
<dbReference type="Proteomes" id="UP000622648">
    <property type="component" value="Unassembled WGS sequence"/>
</dbReference>
<organism evidence="2 3">
    <name type="scientific">Pedobacter psychrotolerans</name>
    <dbReference type="NCBI Taxonomy" id="1843235"/>
    <lineage>
        <taxon>Bacteria</taxon>
        <taxon>Pseudomonadati</taxon>
        <taxon>Bacteroidota</taxon>
        <taxon>Sphingobacteriia</taxon>
        <taxon>Sphingobacteriales</taxon>
        <taxon>Sphingobacteriaceae</taxon>
        <taxon>Pedobacter</taxon>
    </lineage>
</organism>
<gene>
    <name evidence="2" type="ORF">EV200_108112</name>
    <name evidence="1" type="ORF">GCM10011413_37320</name>
</gene>
<reference evidence="2 3" key="3">
    <citation type="submission" date="2019-03" db="EMBL/GenBank/DDBJ databases">
        <title>Genomic Encyclopedia of Type Strains, Phase IV (KMG-IV): sequencing the most valuable type-strain genomes for metagenomic binning, comparative biology and taxonomic classification.</title>
        <authorList>
            <person name="Goeker M."/>
        </authorList>
    </citation>
    <scope>NUCLEOTIDE SEQUENCE [LARGE SCALE GENOMIC DNA]</scope>
    <source>
        <strain evidence="2 3">DSM 103236</strain>
    </source>
</reference>
<evidence type="ECO:0000313" key="2">
    <source>
        <dbReference type="EMBL" id="TCO20672.1"/>
    </source>
</evidence>
<reference evidence="1" key="1">
    <citation type="journal article" date="2014" name="Int. J. Syst. Evol. Microbiol.">
        <title>Complete genome of a new Firmicutes species belonging to the dominant human colonic microbiota ('Ruminococcus bicirculans') reveals two chromosomes and a selective capacity to utilize plant glucans.</title>
        <authorList>
            <consortium name="NISC Comparative Sequencing Program"/>
            <person name="Wegmann U."/>
            <person name="Louis P."/>
            <person name="Goesmann A."/>
            <person name="Henrissat B."/>
            <person name="Duncan S.H."/>
            <person name="Flint H.J."/>
        </authorList>
    </citation>
    <scope>NUCLEOTIDE SEQUENCE</scope>
    <source>
        <strain evidence="1">CGMCC 1.15644</strain>
    </source>
</reference>
<dbReference type="Proteomes" id="UP000295684">
    <property type="component" value="Unassembled WGS sequence"/>
</dbReference>
<keyword evidence="4" id="KW-1185">Reference proteome</keyword>
<sequence length="150" mass="17569">MSWLNDFLGIGKSDAELDSEAFPPVIGSDKQLFSFTYKHKHWLANRDVTHHITGDIAIGVQLEHSKIQKWSILMNNVQCDWSLNCLPEIYLFFNCIKRIEIYMDEQGHVLDTLYPISQSLFLKEKKKQISTHVKDKKQAANLQRFFERNL</sequence>
<comment type="caution">
    <text evidence="2">The sequence shown here is derived from an EMBL/GenBank/DDBJ whole genome shotgun (WGS) entry which is preliminary data.</text>
</comment>
<dbReference type="EMBL" id="SLWO01000008">
    <property type="protein sequence ID" value="TCO20672.1"/>
    <property type="molecule type" value="Genomic_DNA"/>
</dbReference>
<evidence type="ECO:0000313" key="1">
    <source>
        <dbReference type="EMBL" id="GGE67217.1"/>
    </source>
</evidence>
<reference evidence="4" key="2">
    <citation type="journal article" date="2019" name="Int. J. Syst. Evol. Microbiol.">
        <title>The Global Catalogue of Microorganisms (GCM) 10K type strain sequencing project: providing services to taxonomists for standard genome sequencing and annotation.</title>
        <authorList>
            <consortium name="The Broad Institute Genomics Platform"/>
            <consortium name="The Broad Institute Genome Sequencing Center for Infectious Disease"/>
            <person name="Wu L."/>
            <person name="Ma J."/>
        </authorList>
    </citation>
    <scope>NUCLEOTIDE SEQUENCE [LARGE SCALE GENOMIC DNA]</scope>
    <source>
        <strain evidence="4">CGMCC 1.15644</strain>
    </source>
</reference>
<dbReference type="AlphaFoldDB" id="A0A4R2H4X6"/>
<evidence type="ECO:0000313" key="3">
    <source>
        <dbReference type="Proteomes" id="UP000295684"/>
    </source>
</evidence>
<proteinExistence type="predicted"/>
<name>A0A4R2H4X6_9SPHI</name>
<dbReference type="EMBL" id="BMJO01000007">
    <property type="protein sequence ID" value="GGE67217.1"/>
    <property type="molecule type" value="Genomic_DNA"/>
</dbReference>
<evidence type="ECO:0000313" key="4">
    <source>
        <dbReference type="Proteomes" id="UP000622648"/>
    </source>
</evidence>